<name>A0A7G5FHX9_9CORY</name>
<dbReference type="GO" id="GO:0006644">
    <property type="term" value="P:phospholipid metabolic process"/>
    <property type="evidence" value="ECO:0007669"/>
    <property type="project" value="InterPro"/>
</dbReference>
<protein>
    <submittedName>
        <fullName evidence="1">LGFP repeat-containing protein</fullName>
    </submittedName>
</protein>
<dbReference type="GO" id="GO:0004623">
    <property type="term" value="F:phospholipase A2 activity"/>
    <property type="evidence" value="ECO:0007669"/>
    <property type="project" value="InterPro"/>
</dbReference>
<proteinExistence type="predicted"/>
<dbReference type="RefSeq" id="WP_182387030.1">
    <property type="nucleotide sequence ID" value="NZ_CP059833.1"/>
</dbReference>
<accession>A0A7G5FHX9</accession>
<dbReference type="Proteomes" id="UP000515570">
    <property type="component" value="Chromosome"/>
</dbReference>
<dbReference type="Pfam" id="PF08310">
    <property type="entry name" value="LGFP"/>
    <property type="match status" value="3"/>
</dbReference>
<dbReference type="InterPro" id="IPR013207">
    <property type="entry name" value="LGFP"/>
</dbReference>
<sequence length="564" mass="63241">MLATVCFNPIPASAQETDLTTQLDAFDPATADPVMPTTSLDELRHPSERDIYDVDTTGWDFNEPGVNKNNIDNHYYEHTLPTDLGKPQPEIIDGHMRSDRIQLPGGVTKEQADRAEVQEAKQLGITTPGDEPLMQPLAAENCRTYWPSPHQVCGTIREKYESLAVAWAGQTPLSFLGLPKSGELTNPDGVGKRTEFDNGFIYWHPDTGAWSVTTHNSIVWARNGWEQGRLGYPTSDEIGTGDGVGRKQSFQRGRIYTSLSGVVSIEGKILEKWIETGEERGPLGYPATDEEGTPDGIGRYNRFALGMIYWHPSYGAHPIEGAIGAVWQRAGYEMSQYGYPTSDPLFDQETGYSQKFSNKPLILKDLFNWNGSILINGKQISRGLYDFNFQILGIDLKTLPSISHQTQDSYTKSHPAPMTKPRDGAAFINLADVIPQQDSYYTKNGKEYYVSSPIKWPLDYEYNPQAPRRKVHDFCTWSTDLWGGMPPQSLIMADFRGPCAIHDQCFVKYTDRENRLSICNPQFKDKMIANCRGVYASPTVTQSCIAESYARHALVQTGEYLTNW</sequence>
<reference evidence="1 2" key="1">
    <citation type="submission" date="2020-07" db="EMBL/GenBank/DDBJ databases">
        <title>non toxigenic Corynebacterium sp. nov from a clinical source.</title>
        <authorList>
            <person name="Bernier A.-M."/>
            <person name="Bernard K."/>
        </authorList>
    </citation>
    <scope>NUCLEOTIDE SEQUENCE [LARGE SCALE GENOMIC DNA]</scope>
    <source>
        <strain evidence="2">NML 93-0612</strain>
    </source>
</reference>
<organism evidence="1 2">
    <name type="scientific">Corynebacterium hindlerae</name>
    <dbReference type="NCBI Taxonomy" id="699041"/>
    <lineage>
        <taxon>Bacteria</taxon>
        <taxon>Bacillati</taxon>
        <taxon>Actinomycetota</taxon>
        <taxon>Actinomycetes</taxon>
        <taxon>Mycobacteriales</taxon>
        <taxon>Corynebacteriaceae</taxon>
        <taxon>Corynebacterium</taxon>
    </lineage>
</organism>
<dbReference type="EMBL" id="CP059833">
    <property type="protein sequence ID" value="QMV86220.1"/>
    <property type="molecule type" value="Genomic_DNA"/>
</dbReference>
<gene>
    <name evidence="1" type="ORF">HW450_05800</name>
</gene>
<dbReference type="Gene3D" id="1.20.90.10">
    <property type="entry name" value="Phospholipase A2 domain"/>
    <property type="match status" value="1"/>
</dbReference>
<dbReference type="AlphaFoldDB" id="A0A7G5FHX9"/>
<dbReference type="GO" id="GO:0050482">
    <property type="term" value="P:arachidonate secretion"/>
    <property type="evidence" value="ECO:0007669"/>
    <property type="project" value="InterPro"/>
</dbReference>
<evidence type="ECO:0000313" key="2">
    <source>
        <dbReference type="Proteomes" id="UP000515570"/>
    </source>
</evidence>
<dbReference type="InterPro" id="IPR036444">
    <property type="entry name" value="PLipase_A2_dom_sf"/>
</dbReference>
<keyword evidence="2" id="KW-1185">Reference proteome</keyword>
<evidence type="ECO:0000313" key="1">
    <source>
        <dbReference type="EMBL" id="QMV86220.1"/>
    </source>
</evidence>